<dbReference type="Gene3D" id="1.20.1440.120">
    <property type="entry name" value="Recombination protein O, C-terminal domain"/>
    <property type="match status" value="1"/>
</dbReference>
<dbReference type="GO" id="GO:0006310">
    <property type="term" value="P:DNA recombination"/>
    <property type="evidence" value="ECO:0007669"/>
    <property type="project" value="UniProtKB-UniRule"/>
</dbReference>
<accession>A0A0G0NK42</accession>
<comment type="function">
    <text evidence="7">Involved in DNA repair and RecF pathway recombination.</text>
</comment>
<dbReference type="SUPFAM" id="SSF50249">
    <property type="entry name" value="Nucleic acid-binding proteins"/>
    <property type="match status" value="1"/>
</dbReference>
<dbReference type="NCBIfam" id="TIGR00613">
    <property type="entry name" value="reco"/>
    <property type="match status" value="1"/>
</dbReference>
<dbReference type="PANTHER" id="PTHR33991:SF1">
    <property type="entry name" value="DNA REPAIR PROTEIN RECO"/>
    <property type="match status" value="1"/>
</dbReference>
<evidence type="ECO:0000256" key="6">
    <source>
        <dbReference type="ARBA" id="ARBA00033409"/>
    </source>
</evidence>
<name>A0A0G0NK42_9BACT</name>
<dbReference type="InterPro" id="IPR003717">
    <property type="entry name" value="RecO"/>
</dbReference>
<dbReference type="GO" id="GO:0006302">
    <property type="term" value="P:double-strand break repair"/>
    <property type="evidence" value="ECO:0007669"/>
    <property type="project" value="TreeGrafter"/>
</dbReference>
<evidence type="ECO:0000256" key="1">
    <source>
        <dbReference type="ARBA" id="ARBA00007452"/>
    </source>
</evidence>
<keyword evidence="3 7" id="KW-0227">DNA damage</keyword>
<dbReference type="PANTHER" id="PTHR33991">
    <property type="entry name" value="DNA REPAIR PROTEIN RECO"/>
    <property type="match status" value="1"/>
</dbReference>
<evidence type="ECO:0000256" key="7">
    <source>
        <dbReference type="HAMAP-Rule" id="MF_00201"/>
    </source>
</evidence>
<dbReference type="Pfam" id="PF02565">
    <property type="entry name" value="RecO_C"/>
    <property type="match status" value="1"/>
</dbReference>
<reference evidence="9 10" key="1">
    <citation type="journal article" date="2015" name="Nature">
        <title>rRNA introns, odd ribosomes, and small enigmatic genomes across a large radiation of phyla.</title>
        <authorList>
            <person name="Brown C.T."/>
            <person name="Hug L.A."/>
            <person name="Thomas B.C."/>
            <person name="Sharon I."/>
            <person name="Castelle C.J."/>
            <person name="Singh A."/>
            <person name="Wilkins M.J."/>
            <person name="Williams K.H."/>
            <person name="Banfield J.F."/>
        </authorList>
    </citation>
    <scope>NUCLEOTIDE SEQUENCE [LARGE SCALE GENOMIC DNA]</scope>
</reference>
<protein>
    <recommendedName>
        <fullName evidence="2 7">DNA repair protein RecO</fullName>
    </recommendedName>
    <alternativeName>
        <fullName evidence="6 7">Recombination protein O</fullName>
    </alternativeName>
</protein>
<gene>
    <name evidence="7" type="primary">recO</name>
    <name evidence="9" type="ORF">UT40_C0023G0027</name>
</gene>
<dbReference type="Pfam" id="PF11967">
    <property type="entry name" value="RecO_N"/>
    <property type="match status" value="1"/>
</dbReference>
<dbReference type="InterPro" id="IPR012340">
    <property type="entry name" value="NA-bd_OB-fold"/>
</dbReference>
<evidence type="ECO:0000313" key="9">
    <source>
        <dbReference type="EMBL" id="KKR13161.1"/>
    </source>
</evidence>
<dbReference type="Proteomes" id="UP000034690">
    <property type="component" value="Unassembled WGS sequence"/>
</dbReference>
<dbReference type="InterPro" id="IPR022572">
    <property type="entry name" value="DNA_rep/recomb_RecO_N"/>
</dbReference>
<dbReference type="InterPro" id="IPR042242">
    <property type="entry name" value="RecO_C"/>
</dbReference>
<evidence type="ECO:0000313" key="10">
    <source>
        <dbReference type="Proteomes" id="UP000034690"/>
    </source>
</evidence>
<evidence type="ECO:0000256" key="3">
    <source>
        <dbReference type="ARBA" id="ARBA00022763"/>
    </source>
</evidence>
<keyword evidence="5 7" id="KW-0234">DNA repair</keyword>
<dbReference type="InterPro" id="IPR037278">
    <property type="entry name" value="ARFGAP/RecO"/>
</dbReference>
<comment type="caution">
    <text evidence="9">The sequence shown here is derived from an EMBL/GenBank/DDBJ whole genome shotgun (WGS) entry which is preliminary data.</text>
</comment>
<dbReference type="HAMAP" id="MF_00201">
    <property type="entry name" value="RecO"/>
    <property type="match status" value="1"/>
</dbReference>
<comment type="similarity">
    <text evidence="1 7">Belongs to the RecO family.</text>
</comment>
<evidence type="ECO:0000259" key="8">
    <source>
        <dbReference type="Pfam" id="PF11967"/>
    </source>
</evidence>
<evidence type="ECO:0000256" key="5">
    <source>
        <dbReference type="ARBA" id="ARBA00023204"/>
    </source>
</evidence>
<keyword evidence="4 7" id="KW-0233">DNA recombination</keyword>
<feature type="domain" description="DNA replication/recombination mediator RecO N-terminal" evidence="8">
    <location>
        <begin position="5"/>
        <end position="80"/>
    </location>
</feature>
<evidence type="ECO:0000256" key="4">
    <source>
        <dbReference type="ARBA" id="ARBA00023172"/>
    </source>
</evidence>
<evidence type="ECO:0000256" key="2">
    <source>
        <dbReference type="ARBA" id="ARBA00021310"/>
    </source>
</evidence>
<dbReference type="SUPFAM" id="SSF57863">
    <property type="entry name" value="ArfGap/RecO-like zinc finger"/>
    <property type="match status" value="1"/>
</dbReference>
<proteinExistence type="inferred from homology"/>
<dbReference type="Gene3D" id="2.40.50.140">
    <property type="entry name" value="Nucleic acid-binding proteins"/>
    <property type="match status" value="1"/>
</dbReference>
<sequence>MRPRNFSSEGVVLARKNYGEADRILVIYSKSFGKLRLVAKGVRKPRSRKRGHIEVFSNLRFSVSGGKGLGVITEAETISDFQKIRTNLKKAALSYFLMEVVGRLTHDEEKNDRLFELLISYLKKVENNQETSLKELRSDFIMEVLVLLGFWPLGKKMEDPDKVLVEITEREMSTIRVGKKILS</sequence>
<dbReference type="AlphaFoldDB" id="A0A0G0NK42"/>
<organism evidence="9 10">
    <name type="scientific">Candidatus Woesebacteria bacterium GW2011_GWA1_39_21b</name>
    <dbReference type="NCBI Taxonomy" id="1618551"/>
    <lineage>
        <taxon>Bacteria</taxon>
        <taxon>Candidatus Woeseibacteriota</taxon>
    </lineage>
</organism>
<dbReference type="GO" id="GO:0043590">
    <property type="term" value="C:bacterial nucleoid"/>
    <property type="evidence" value="ECO:0007669"/>
    <property type="project" value="TreeGrafter"/>
</dbReference>
<dbReference type="EMBL" id="LBWQ01000023">
    <property type="protein sequence ID" value="KKR13161.1"/>
    <property type="molecule type" value="Genomic_DNA"/>
</dbReference>